<reference evidence="3" key="1">
    <citation type="journal article" date="2006" name="PLoS Biol.">
        <title>Macronuclear genome sequence of the ciliate Tetrahymena thermophila, a model eukaryote.</title>
        <authorList>
            <person name="Eisen J.A."/>
            <person name="Coyne R.S."/>
            <person name="Wu M."/>
            <person name="Wu D."/>
            <person name="Thiagarajan M."/>
            <person name="Wortman J.R."/>
            <person name="Badger J.H."/>
            <person name="Ren Q."/>
            <person name="Amedeo P."/>
            <person name="Jones K.M."/>
            <person name="Tallon L.J."/>
            <person name="Delcher A.L."/>
            <person name="Salzberg S.L."/>
            <person name="Silva J.C."/>
            <person name="Haas B.J."/>
            <person name="Majoros W.H."/>
            <person name="Farzad M."/>
            <person name="Carlton J.M."/>
            <person name="Smith R.K. Jr."/>
            <person name="Garg J."/>
            <person name="Pearlman R.E."/>
            <person name="Karrer K.M."/>
            <person name="Sun L."/>
            <person name="Manning G."/>
            <person name="Elde N.C."/>
            <person name="Turkewitz A.P."/>
            <person name="Asai D.J."/>
            <person name="Wilkes D.E."/>
            <person name="Wang Y."/>
            <person name="Cai H."/>
            <person name="Collins K."/>
            <person name="Stewart B.A."/>
            <person name="Lee S.R."/>
            <person name="Wilamowska K."/>
            <person name="Weinberg Z."/>
            <person name="Ruzzo W.L."/>
            <person name="Wloga D."/>
            <person name="Gaertig J."/>
            <person name="Frankel J."/>
            <person name="Tsao C.-C."/>
            <person name="Gorovsky M.A."/>
            <person name="Keeling P.J."/>
            <person name="Waller R.F."/>
            <person name="Patron N.J."/>
            <person name="Cherry J.M."/>
            <person name="Stover N.A."/>
            <person name="Krieger C.J."/>
            <person name="del Toro C."/>
            <person name="Ryder H.F."/>
            <person name="Williamson S.C."/>
            <person name="Barbeau R.A."/>
            <person name="Hamilton E.P."/>
            <person name="Orias E."/>
        </authorList>
    </citation>
    <scope>NUCLEOTIDE SEQUENCE [LARGE SCALE GENOMIC DNA]</scope>
    <source>
        <strain evidence="3">SB210</strain>
    </source>
</reference>
<keyword evidence="3" id="KW-1185">Reference proteome</keyword>
<evidence type="ECO:0000313" key="3">
    <source>
        <dbReference type="Proteomes" id="UP000009168"/>
    </source>
</evidence>
<protein>
    <submittedName>
        <fullName evidence="2">Immobilization antigen</fullName>
    </submittedName>
</protein>
<dbReference type="HOGENOM" id="CLU_046082_0_0_1"/>
<gene>
    <name evidence="2" type="ORF">TTHERM_00257150</name>
</gene>
<dbReference type="GeneID" id="7842305"/>
<feature type="chain" id="PRO_5004201865" evidence="1">
    <location>
        <begin position="20"/>
        <end position="429"/>
    </location>
</feature>
<dbReference type="AlphaFoldDB" id="Q23QG3"/>
<dbReference type="RefSeq" id="XP_001019170.1">
    <property type="nucleotide sequence ID" value="XM_001019170.1"/>
</dbReference>
<name>Q23QG3_TETTS</name>
<dbReference type="EMBL" id="GG662647">
    <property type="protein sequence ID" value="EAR98925.1"/>
    <property type="molecule type" value="Genomic_DNA"/>
</dbReference>
<dbReference type="eggNOG" id="ENOG502T4SK">
    <property type="taxonomic scope" value="Eukaryota"/>
</dbReference>
<dbReference type="Proteomes" id="UP000009168">
    <property type="component" value="Unassembled WGS sequence"/>
</dbReference>
<sequence length="429" mass="43754">MVFLFIFIILLRIQSFVTAQCTINASIAQSQLGATICLCNQGFYGTDASQSTGSCTQCPFGSSTATPSNQSGGNTSSNVDVSVCNICQINYYMASSAVSNSPNSLSAVCTICPSGTGNNGVSQVGDQSQCNLCLANYYMTSSAVQPDNSAIPAVQGVAAQCSPCPSGTGNIGPILTVGDISQCNQCLNNYYMVAQAVQLSINNQAQAAQCMACPTGSGNIQKPSIVGDVSQCNICLANYQMTAIAQPATEMTPASAAQCQACPGNSYSLLSVSPGYDCQCYDQNAIPLSSTQTSCVCKNGFSGNVATSLGSTGCKKCDSGQFSTAGSACVACTAGSSINLDQGSCSCNDNSTGTTQWSPNTNICQCQAGYYGNAAAAAPNTTGSCTLCPTNTSSKAGSALIASQCTSIYATKSILIKFSIISILIVILN</sequence>
<organism evidence="2 3">
    <name type="scientific">Tetrahymena thermophila (strain SB210)</name>
    <dbReference type="NCBI Taxonomy" id="312017"/>
    <lineage>
        <taxon>Eukaryota</taxon>
        <taxon>Sar</taxon>
        <taxon>Alveolata</taxon>
        <taxon>Ciliophora</taxon>
        <taxon>Intramacronucleata</taxon>
        <taxon>Oligohymenophorea</taxon>
        <taxon>Hymenostomatida</taxon>
        <taxon>Tetrahymenina</taxon>
        <taxon>Tetrahymenidae</taxon>
        <taxon>Tetrahymena</taxon>
    </lineage>
</organism>
<dbReference type="InParanoid" id="Q23QG3"/>
<evidence type="ECO:0000313" key="2">
    <source>
        <dbReference type="EMBL" id="EAR98925.1"/>
    </source>
</evidence>
<accession>Q23QG3</accession>
<dbReference type="KEGG" id="tet:TTHERM_00257150"/>
<proteinExistence type="predicted"/>
<feature type="signal peptide" evidence="1">
    <location>
        <begin position="1"/>
        <end position="19"/>
    </location>
</feature>
<dbReference type="OMA" id="NICLANY"/>
<evidence type="ECO:0000256" key="1">
    <source>
        <dbReference type="SAM" id="SignalP"/>
    </source>
</evidence>
<dbReference type="OrthoDB" id="347037at2759"/>
<keyword evidence="1" id="KW-0732">Signal</keyword>